<dbReference type="Gramene" id="RZC78807">
    <property type="protein sequence ID" value="RZC78807"/>
    <property type="gene ID" value="C5167_003008"/>
</dbReference>
<dbReference type="EMBL" id="CM010723">
    <property type="protein sequence ID" value="RZC78807.1"/>
    <property type="molecule type" value="Genomic_DNA"/>
</dbReference>
<dbReference type="AlphaFoldDB" id="A0A4Y7L1F8"/>
<accession>A0A4Y7L1F8</accession>
<evidence type="ECO:0000313" key="2">
    <source>
        <dbReference type="Proteomes" id="UP000316621"/>
    </source>
</evidence>
<name>A0A4Y7L1F8_PAPSO</name>
<reference evidence="1 2" key="1">
    <citation type="journal article" date="2018" name="Science">
        <title>The opium poppy genome and morphinan production.</title>
        <authorList>
            <person name="Guo L."/>
            <person name="Winzer T."/>
            <person name="Yang X."/>
            <person name="Li Y."/>
            <person name="Ning Z."/>
            <person name="He Z."/>
            <person name="Teodor R."/>
            <person name="Lu Y."/>
            <person name="Bowser T.A."/>
            <person name="Graham I.A."/>
            <person name="Ye K."/>
        </authorList>
    </citation>
    <scope>NUCLEOTIDE SEQUENCE [LARGE SCALE GENOMIC DNA]</scope>
    <source>
        <strain evidence="2">cv. HN1</strain>
        <tissue evidence="1">Leaves</tissue>
    </source>
</reference>
<evidence type="ECO:0000313" key="1">
    <source>
        <dbReference type="EMBL" id="RZC78807.1"/>
    </source>
</evidence>
<proteinExistence type="predicted"/>
<keyword evidence="2" id="KW-1185">Reference proteome</keyword>
<gene>
    <name evidence="1" type="ORF">C5167_003008</name>
</gene>
<sequence length="78" mass="8965">MLSLNYHTGSLKYKAFGQEIYTDFLDFLQYAANQKIHGKSLEGLPMITGNSRQHHLGGAMDIHGHFFGYLLSFSTRWR</sequence>
<protein>
    <submittedName>
        <fullName evidence="1">Uncharacterized protein</fullName>
    </submittedName>
</protein>
<organism evidence="1 2">
    <name type="scientific">Papaver somniferum</name>
    <name type="common">Opium poppy</name>
    <dbReference type="NCBI Taxonomy" id="3469"/>
    <lineage>
        <taxon>Eukaryota</taxon>
        <taxon>Viridiplantae</taxon>
        <taxon>Streptophyta</taxon>
        <taxon>Embryophyta</taxon>
        <taxon>Tracheophyta</taxon>
        <taxon>Spermatophyta</taxon>
        <taxon>Magnoliopsida</taxon>
        <taxon>Ranunculales</taxon>
        <taxon>Papaveraceae</taxon>
        <taxon>Papaveroideae</taxon>
        <taxon>Papaver</taxon>
    </lineage>
</organism>
<dbReference type="Proteomes" id="UP000316621">
    <property type="component" value="Chromosome 9"/>
</dbReference>